<proteinExistence type="predicted"/>
<dbReference type="GeneID" id="83605423"/>
<organism evidence="2 3">
    <name type="scientific">Carnobacterium maltaromaticum</name>
    <name type="common">Carnobacterium piscicola</name>
    <dbReference type="NCBI Taxonomy" id="2751"/>
    <lineage>
        <taxon>Bacteria</taxon>
        <taxon>Bacillati</taxon>
        <taxon>Bacillota</taxon>
        <taxon>Bacilli</taxon>
        <taxon>Lactobacillales</taxon>
        <taxon>Carnobacteriaceae</taxon>
        <taxon>Carnobacterium</taxon>
    </lineage>
</organism>
<feature type="signal peptide" evidence="1">
    <location>
        <begin position="1"/>
        <end position="27"/>
    </location>
</feature>
<accession>A0AAW9JQ05</accession>
<evidence type="ECO:0000313" key="3">
    <source>
        <dbReference type="Proteomes" id="UP001290462"/>
    </source>
</evidence>
<dbReference type="Proteomes" id="UP001290462">
    <property type="component" value="Unassembled WGS sequence"/>
</dbReference>
<comment type="caution">
    <text evidence="2">The sequence shown here is derived from an EMBL/GenBank/DDBJ whole genome shotgun (WGS) entry which is preliminary data.</text>
</comment>
<dbReference type="InterPro" id="IPR046776">
    <property type="entry name" value="Pectate_lyase_5"/>
</dbReference>
<name>A0AAW9JQ05_CARML</name>
<feature type="chain" id="PRO_5043499827" evidence="1">
    <location>
        <begin position="28"/>
        <end position="468"/>
    </location>
</feature>
<dbReference type="AlphaFoldDB" id="A0AAW9JQ05"/>
<protein>
    <submittedName>
        <fullName evidence="2">Uncharacterized protein</fullName>
    </submittedName>
</protein>
<keyword evidence="1" id="KW-0732">Signal</keyword>
<gene>
    <name evidence="2" type="ORF">RAK27_07670</name>
</gene>
<dbReference type="Pfam" id="PF20585">
    <property type="entry name" value="Pectate_lyase_5"/>
    <property type="match status" value="1"/>
</dbReference>
<dbReference type="RefSeq" id="WP_015076998.1">
    <property type="nucleotide sequence ID" value="NZ_BJOJ01000042.1"/>
</dbReference>
<evidence type="ECO:0000256" key="1">
    <source>
        <dbReference type="SAM" id="SignalP"/>
    </source>
</evidence>
<reference evidence="2" key="1">
    <citation type="submission" date="2023-08" db="EMBL/GenBank/DDBJ databases">
        <title>Genomic characterization of piscicolin 126 produced by Carnobacterium maltaromaticum CM22 strain isolated from salmon (Salmo salar).</title>
        <authorList>
            <person name="Gonzalez-Gragera E."/>
            <person name="Garcia-Lopez J.D."/>
            <person name="Teso-Perez C."/>
            <person name="Gimenez-Hernandez I."/>
            <person name="Peralta-Sanchez J.M."/>
            <person name="Valdivia E."/>
            <person name="Montalban-Lopez M."/>
            <person name="Martin-Platero A.M."/>
            <person name="Banos A."/>
            <person name="Martinez-Bueno M."/>
        </authorList>
    </citation>
    <scope>NUCLEOTIDE SEQUENCE</scope>
    <source>
        <strain evidence="2">CM22</strain>
    </source>
</reference>
<evidence type="ECO:0000313" key="2">
    <source>
        <dbReference type="EMBL" id="MDZ5758542.1"/>
    </source>
</evidence>
<sequence>MKKNKFALVGLCTIALSLATGVSTVIATETNQADGVIIAKEEAPATVDATAPVAPEPISAAVTFAAPVNYTNVSTIAEFKAALLDVKVTAIKVTKSIKFTGNITNIPNRDVVIDGSADTGVVIDSNIYSIYGKQNTKGTNVFAVQNATITGDAGSGRFFTGGSGNGPSSYGWDVNAKGVTYTGARFVHLSEGTLVFEGTNKIDTGAENAWVHDLVFKKGTVYNGTSASKGQFSAFYFNGALIKGKATGKVTIEDNATINVKISPNDDKNYYYPVFYDKVYQVNVGNGVAFNVDAAGVAFQFIPRADFPEEPSLNISGGSSLNFNGRGGGSYATMKIQQYGTNINLDEGAELIVTGNAKHGVIESVYNYVDFNLNAATNFEVTNKLANAPLFNSSKTEIKGVNLSEVLTWTKTGGDYSRAPETAFGDLRLFNTSITKNTNGEVQSTSASAVSDFQIANYGKVKFQGGGN</sequence>
<dbReference type="EMBL" id="JAVBVO010000003">
    <property type="protein sequence ID" value="MDZ5758542.1"/>
    <property type="molecule type" value="Genomic_DNA"/>
</dbReference>